<dbReference type="GO" id="GO:0005886">
    <property type="term" value="C:plasma membrane"/>
    <property type="evidence" value="ECO:0007669"/>
    <property type="project" value="TreeGrafter"/>
</dbReference>
<proteinExistence type="predicted"/>
<evidence type="ECO:0000313" key="2">
    <source>
        <dbReference type="EMBL" id="MDR6892065.1"/>
    </source>
</evidence>
<accession>A0AAE3YF35</accession>
<dbReference type="EMBL" id="JAVDUI010000001">
    <property type="protein sequence ID" value="MDR6892065.1"/>
    <property type="molecule type" value="Genomic_DNA"/>
</dbReference>
<reference evidence="2" key="1">
    <citation type="submission" date="2023-07" db="EMBL/GenBank/DDBJ databases">
        <title>Sequencing the genomes of 1000 actinobacteria strains.</title>
        <authorList>
            <person name="Klenk H.-P."/>
        </authorList>
    </citation>
    <scope>NUCLEOTIDE SEQUENCE</scope>
    <source>
        <strain evidence="2">DSM 13988</strain>
    </source>
</reference>
<organism evidence="2 3">
    <name type="scientific">Falsarthrobacter nasiphocae</name>
    <dbReference type="NCBI Taxonomy" id="189863"/>
    <lineage>
        <taxon>Bacteria</taxon>
        <taxon>Bacillati</taxon>
        <taxon>Actinomycetota</taxon>
        <taxon>Actinomycetes</taxon>
        <taxon>Micrococcales</taxon>
        <taxon>Micrococcaceae</taxon>
        <taxon>Falsarthrobacter</taxon>
    </lineage>
</organism>
<keyword evidence="1" id="KW-0472">Membrane</keyword>
<dbReference type="AlphaFoldDB" id="A0AAE3YF35"/>
<comment type="caution">
    <text evidence="2">The sequence shown here is derived from an EMBL/GenBank/DDBJ whole genome shotgun (WGS) entry which is preliminary data.</text>
</comment>
<dbReference type="RefSeq" id="WP_309850564.1">
    <property type="nucleotide sequence ID" value="NZ_BAAAIU010000005.1"/>
</dbReference>
<name>A0AAE3YF35_9MICC</name>
<keyword evidence="1" id="KW-1133">Transmembrane helix</keyword>
<dbReference type="PANTHER" id="PTHR34980:SF2">
    <property type="entry name" value="INNER MEMBRANE PROTEIN YHAH-RELATED"/>
    <property type="match status" value="1"/>
</dbReference>
<sequence length="174" mass="18868">MTNPTAFPAAAQPGVKNPADLDRPLYGASFGEAVARYFKRYARFHGRSSRSEYWWVALFSFLVAALLGTIFATAGMEVQEAQTYTTSTGAGANAEMVPNALGSILMIVAFIFWLATLIPNIALTVRRFHDGGFSGWLFLLGLIPGVGGIILLVFMLLPSNPEGRRFDAPHVRGV</sequence>
<dbReference type="InterPro" id="IPR008523">
    <property type="entry name" value="DUF805"/>
</dbReference>
<protein>
    <submittedName>
        <fullName evidence="2">Uncharacterized membrane protein YhaH (DUF805 family)</fullName>
    </submittedName>
</protein>
<evidence type="ECO:0000313" key="3">
    <source>
        <dbReference type="Proteomes" id="UP001247307"/>
    </source>
</evidence>
<gene>
    <name evidence="2" type="ORF">J2S35_001005</name>
</gene>
<feature type="transmembrane region" description="Helical" evidence="1">
    <location>
        <begin position="53"/>
        <end position="76"/>
    </location>
</feature>
<keyword evidence="3" id="KW-1185">Reference proteome</keyword>
<keyword evidence="1" id="KW-0812">Transmembrane</keyword>
<dbReference type="Proteomes" id="UP001247307">
    <property type="component" value="Unassembled WGS sequence"/>
</dbReference>
<evidence type="ECO:0000256" key="1">
    <source>
        <dbReference type="SAM" id="Phobius"/>
    </source>
</evidence>
<feature type="transmembrane region" description="Helical" evidence="1">
    <location>
        <begin position="96"/>
        <end position="123"/>
    </location>
</feature>
<dbReference type="PANTHER" id="PTHR34980">
    <property type="entry name" value="INNER MEMBRANE PROTEIN-RELATED-RELATED"/>
    <property type="match status" value="1"/>
</dbReference>
<dbReference type="Pfam" id="PF05656">
    <property type="entry name" value="DUF805"/>
    <property type="match status" value="1"/>
</dbReference>
<feature type="transmembrane region" description="Helical" evidence="1">
    <location>
        <begin position="135"/>
        <end position="157"/>
    </location>
</feature>